<dbReference type="EMBL" id="BAAAOS010000069">
    <property type="protein sequence ID" value="GAA1618319.1"/>
    <property type="molecule type" value="Genomic_DNA"/>
</dbReference>
<feature type="domain" description="SnoaL-like" evidence="1">
    <location>
        <begin position="139"/>
        <end position="259"/>
    </location>
</feature>
<gene>
    <name evidence="2" type="ORF">GCM10009789_85270</name>
</gene>
<comment type="caution">
    <text evidence="2">The sequence shown here is derived from an EMBL/GenBank/DDBJ whole genome shotgun (WGS) entry which is preliminary data.</text>
</comment>
<dbReference type="Gene3D" id="3.10.450.50">
    <property type="match status" value="2"/>
</dbReference>
<proteinExistence type="predicted"/>
<feature type="domain" description="SnoaL-like" evidence="1">
    <location>
        <begin position="8"/>
        <end position="128"/>
    </location>
</feature>
<dbReference type="Proteomes" id="UP001500393">
    <property type="component" value="Unassembled WGS sequence"/>
</dbReference>
<accession>A0ABP4QPU9</accession>
<dbReference type="InterPro" id="IPR032710">
    <property type="entry name" value="NTF2-like_dom_sf"/>
</dbReference>
<dbReference type="SUPFAM" id="SSF54427">
    <property type="entry name" value="NTF2-like"/>
    <property type="match status" value="2"/>
</dbReference>
<protein>
    <recommendedName>
        <fullName evidence="1">SnoaL-like domain-containing protein</fullName>
    </recommendedName>
</protein>
<sequence>MTTNEQEIRALIEGWAAAVRAGDLAAVLEDHSADIVMFDVPPPYQGARGLDEYRETWPGFFQWQASGAVFEIESLEVTAGEDVAFAFALLRCGMAEEFPASPTRLRLTLGLRKENGRWVVSHEHHSFPSEDSPGAESEVRELVGHWSDRTAAKDLEGLMDGIAEEVVSYEHAGPLQYVGKSAVREVCKAGLDTATGGVSLSTPDMTVLTRGDLAIAWGLDHVEATTADGDVDSWSRATRVFQRQETGWKLIHQHLSFPANDPGRDQ</sequence>
<name>A0ABP4QPU9_9ACTN</name>
<evidence type="ECO:0000313" key="3">
    <source>
        <dbReference type="Proteomes" id="UP001500393"/>
    </source>
</evidence>
<dbReference type="Pfam" id="PF13474">
    <property type="entry name" value="SnoaL_3"/>
    <property type="match status" value="2"/>
</dbReference>
<evidence type="ECO:0000313" key="2">
    <source>
        <dbReference type="EMBL" id="GAA1618319.1"/>
    </source>
</evidence>
<reference evidence="3" key="1">
    <citation type="journal article" date="2019" name="Int. J. Syst. Evol. Microbiol.">
        <title>The Global Catalogue of Microorganisms (GCM) 10K type strain sequencing project: providing services to taxonomists for standard genome sequencing and annotation.</title>
        <authorList>
            <consortium name="The Broad Institute Genomics Platform"/>
            <consortium name="The Broad Institute Genome Sequencing Center for Infectious Disease"/>
            <person name="Wu L."/>
            <person name="Ma J."/>
        </authorList>
    </citation>
    <scope>NUCLEOTIDE SEQUENCE [LARGE SCALE GENOMIC DNA]</scope>
    <source>
        <strain evidence="3">JCM 14969</strain>
    </source>
</reference>
<dbReference type="RefSeq" id="WP_344222503.1">
    <property type="nucleotide sequence ID" value="NZ_BAAAOS010000069.1"/>
</dbReference>
<evidence type="ECO:0000259" key="1">
    <source>
        <dbReference type="Pfam" id="PF13474"/>
    </source>
</evidence>
<organism evidence="2 3">
    <name type="scientific">Kribbella sancticallisti</name>
    <dbReference type="NCBI Taxonomy" id="460087"/>
    <lineage>
        <taxon>Bacteria</taxon>
        <taxon>Bacillati</taxon>
        <taxon>Actinomycetota</taxon>
        <taxon>Actinomycetes</taxon>
        <taxon>Propionibacteriales</taxon>
        <taxon>Kribbellaceae</taxon>
        <taxon>Kribbella</taxon>
    </lineage>
</organism>
<keyword evidence="3" id="KW-1185">Reference proteome</keyword>
<dbReference type="InterPro" id="IPR037401">
    <property type="entry name" value="SnoaL-like"/>
</dbReference>